<accession>I7JUJ0</accession>
<proteinExistence type="predicted"/>
<dbReference type="eggNOG" id="ENOG502ZP3S">
    <property type="taxonomic scope" value="Bacteria"/>
</dbReference>
<reference evidence="2 3" key="1">
    <citation type="submission" date="2012-06" db="EMBL/GenBank/DDBJ databases">
        <title>Draft Genome Sequence of Lactobacillus hominis Strain CRBIP 24.179T, isolated from human intestine.</title>
        <authorList>
            <person name="Cousin S."/>
            <person name="Ma L."/>
            <person name="Bizet C."/>
            <person name="Loux V."/>
            <person name="Bouchier C."/>
            <person name="Clermont D."/>
            <person name="Creno S."/>
        </authorList>
    </citation>
    <scope>NUCLEOTIDE SEQUENCE [LARGE SCALE GENOMIC DNA]</scope>
    <source>
        <strain evidence="3">CRBIP 24.179T</strain>
    </source>
</reference>
<protein>
    <submittedName>
        <fullName evidence="2">Choline binding protein</fullName>
    </submittedName>
</protein>
<comment type="caution">
    <text evidence="2">The sequence shown here is derived from an EMBL/GenBank/DDBJ whole genome shotgun (WGS) entry which is preliminary data.</text>
</comment>
<dbReference type="OrthoDB" id="2303526at2"/>
<organism evidence="2 3">
    <name type="scientific">Lactobacillus hominis DSM 23910 = CRBIP 24.179</name>
    <dbReference type="NCBI Taxonomy" id="1423758"/>
    <lineage>
        <taxon>Bacteria</taxon>
        <taxon>Bacillati</taxon>
        <taxon>Bacillota</taxon>
        <taxon>Bacilli</taxon>
        <taxon>Lactobacillales</taxon>
        <taxon>Lactobacillaceae</taxon>
        <taxon>Lactobacillus</taxon>
    </lineage>
</organism>
<dbReference type="STRING" id="1423758.FC41_GL000465"/>
<dbReference type="GeneID" id="82846682"/>
<keyword evidence="3" id="KW-1185">Reference proteome</keyword>
<evidence type="ECO:0000256" key="1">
    <source>
        <dbReference type="SAM" id="SignalP"/>
    </source>
</evidence>
<dbReference type="PATRIC" id="fig|1423758.3.peg.470"/>
<gene>
    <name evidence="2" type="ORF">BN55_07580</name>
</gene>
<feature type="signal peptide" evidence="1">
    <location>
        <begin position="1"/>
        <end position="26"/>
    </location>
</feature>
<dbReference type="EMBL" id="CAKE01000002">
    <property type="protein sequence ID" value="CCI81411.1"/>
    <property type="molecule type" value="Genomic_DNA"/>
</dbReference>
<keyword evidence="1" id="KW-0732">Signal</keyword>
<dbReference type="Proteomes" id="UP000009320">
    <property type="component" value="Unassembled WGS sequence"/>
</dbReference>
<evidence type="ECO:0000313" key="2">
    <source>
        <dbReference type="EMBL" id="CCI81411.1"/>
    </source>
</evidence>
<dbReference type="RefSeq" id="WP_008470155.1">
    <property type="nucleotide sequence ID" value="NZ_AYZP01000010.1"/>
</dbReference>
<name>I7JUJ0_9LACO</name>
<evidence type="ECO:0000313" key="3">
    <source>
        <dbReference type="Proteomes" id="UP000009320"/>
    </source>
</evidence>
<sequence length="133" mass="14445">MFKFLKRGAIIGSALLGLGGTGVASAAYWTVSSESVSERGRWSSYGSANVKQSNSNSASFNGDVLPNSFGYNVRLINGNAAGRSNYVGLVKDTTTHAGNNTGKRNYYYYADVRSQTYEPHSSYVKLHFSSDYK</sequence>
<feature type="chain" id="PRO_5009961818" evidence="1">
    <location>
        <begin position="27"/>
        <end position="133"/>
    </location>
</feature>
<dbReference type="AlphaFoldDB" id="I7JUJ0"/>